<evidence type="ECO:0000313" key="5">
    <source>
        <dbReference type="EMBL" id="PPK51997.1"/>
    </source>
</evidence>
<proteinExistence type="predicted"/>
<reference evidence="6 7" key="2">
    <citation type="submission" date="2018-02" db="EMBL/GenBank/DDBJ databases">
        <title>Subsurface microbial communities from deep shales in Ohio and West Virginia, USA.</title>
        <authorList>
            <person name="Wrighton K."/>
        </authorList>
    </citation>
    <scope>NUCLEOTIDE SEQUENCE [LARGE SCALE GENOMIC DNA]</scope>
    <source>
        <strain evidence="6 7">UTICA-S1B9</strain>
    </source>
</reference>
<dbReference type="Pfam" id="PF07228">
    <property type="entry name" value="SpoIIE"/>
    <property type="match status" value="1"/>
</dbReference>
<dbReference type="AlphaFoldDB" id="A0A2S6G794"/>
<evidence type="ECO:0000256" key="3">
    <source>
        <dbReference type="SAM" id="Coils"/>
    </source>
</evidence>
<evidence type="ECO:0000259" key="4">
    <source>
        <dbReference type="PROSITE" id="PS50110"/>
    </source>
</evidence>
<feature type="coiled-coil region" evidence="3">
    <location>
        <begin position="139"/>
        <end position="166"/>
    </location>
</feature>
<keyword evidence="2" id="KW-0597">Phosphoprotein</keyword>
<dbReference type="InterPro" id="IPR001789">
    <property type="entry name" value="Sig_transdc_resp-reg_receiver"/>
</dbReference>
<dbReference type="Gene3D" id="3.60.40.10">
    <property type="entry name" value="PPM-type phosphatase domain"/>
    <property type="match status" value="1"/>
</dbReference>
<dbReference type="Pfam" id="PF00072">
    <property type="entry name" value="Response_reg"/>
    <property type="match status" value="1"/>
</dbReference>
<organism evidence="6 7">
    <name type="scientific">Marinobacter persicus</name>
    <dbReference type="NCBI Taxonomy" id="930118"/>
    <lineage>
        <taxon>Bacteria</taxon>
        <taxon>Pseudomonadati</taxon>
        <taxon>Pseudomonadota</taxon>
        <taxon>Gammaproteobacteria</taxon>
        <taxon>Pseudomonadales</taxon>
        <taxon>Marinobacteraceae</taxon>
        <taxon>Marinobacter</taxon>
    </lineage>
</organism>
<dbReference type="InterPro" id="IPR001932">
    <property type="entry name" value="PPM-type_phosphatase-like_dom"/>
</dbReference>
<reference evidence="5 8" key="1">
    <citation type="submission" date="2018-02" db="EMBL/GenBank/DDBJ databases">
        <title>Deep subsurface shale carbon reservoir microbial communities from Ohio and West Virginia, USA.</title>
        <authorList>
            <person name="Wrighton K."/>
        </authorList>
    </citation>
    <scope>NUCLEOTIDE SEQUENCE [LARGE SCALE GENOMIC DNA]</scope>
    <source>
        <strain evidence="5 8">UTICA-S1B6</strain>
    </source>
</reference>
<dbReference type="SUPFAM" id="SSF81606">
    <property type="entry name" value="PP2C-like"/>
    <property type="match status" value="1"/>
</dbReference>
<dbReference type="Gene3D" id="3.40.50.2300">
    <property type="match status" value="1"/>
</dbReference>
<gene>
    <name evidence="6" type="ORF">B0H24_100893</name>
    <name evidence="5" type="ORF">BY455_10893</name>
</gene>
<dbReference type="Proteomes" id="UP000239446">
    <property type="component" value="Unassembled WGS sequence"/>
</dbReference>
<dbReference type="SMART" id="SM00448">
    <property type="entry name" value="REC"/>
    <property type="match status" value="1"/>
</dbReference>
<keyword evidence="1" id="KW-0378">Hydrolase</keyword>
<evidence type="ECO:0000256" key="2">
    <source>
        <dbReference type="PROSITE-ProRule" id="PRU00169"/>
    </source>
</evidence>
<dbReference type="EMBL" id="PTIT01000008">
    <property type="protein sequence ID" value="PPK51997.1"/>
    <property type="molecule type" value="Genomic_DNA"/>
</dbReference>
<evidence type="ECO:0000256" key="1">
    <source>
        <dbReference type="ARBA" id="ARBA00022801"/>
    </source>
</evidence>
<dbReference type="Proteomes" id="UP000239648">
    <property type="component" value="Unassembled WGS sequence"/>
</dbReference>
<dbReference type="PROSITE" id="PS50110">
    <property type="entry name" value="RESPONSE_REGULATORY"/>
    <property type="match status" value="1"/>
</dbReference>
<feature type="modified residue" description="4-aspartylphosphate" evidence="2">
    <location>
        <position position="73"/>
    </location>
</feature>
<comment type="caution">
    <text evidence="6">The sequence shown here is derived from an EMBL/GenBank/DDBJ whole genome shotgun (WGS) entry which is preliminary data.</text>
</comment>
<evidence type="ECO:0000313" key="8">
    <source>
        <dbReference type="Proteomes" id="UP000239648"/>
    </source>
</evidence>
<protein>
    <submittedName>
        <fullName evidence="6">Response regulator receiver domain-containing protein</fullName>
    </submittedName>
</protein>
<dbReference type="SUPFAM" id="SSF52172">
    <property type="entry name" value="CheY-like"/>
    <property type="match status" value="1"/>
</dbReference>
<accession>A0A2S6G794</accession>
<dbReference type="SMART" id="SM00331">
    <property type="entry name" value="PP2C_SIG"/>
    <property type="match status" value="1"/>
</dbReference>
<evidence type="ECO:0000313" key="6">
    <source>
        <dbReference type="EMBL" id="PPK55033.1"/>
    </source>
</evidence>
<dbReference type="RefSeq" id="WP_104415894.1">
    <property type="nucleotide sequence ID" value="NZ_PTIT01000008.1"/>
</dbReference>
<sequence length="593" mass="65136">MSGEFSPSQTLNSFSGSAEPSRLRILVAEDNKPDRMILCALLQKLGHEVFEVFDGTAAVDQFHEVDPDIVLLDAMMPELDGLSAARQIKSMAGERLVPVIFLTALTDPKELARCLEAGGDDFLIKPFNRVILDAKLNALDRMRRLHQALAEQVDQVRQKNEQMLAEQKTARRVFDNIAHTGSLDSPNIRYHASPMSVFNGDVLFAATRPGGGSLVFLGDFTGHGLPAAIGAMPVAEIFYGMVGQGFGAAAILREINAKLRRILPVGMFCCGAMLETDSRQGLVRAWNGGLPDAWLLRGSGERVAIPSRNLPLGVQNAENFSTSMVVFQVTPGDHVLLMTDGFPESANEQGELLGESGVRQVLAGLSSPSDAFDALMHRVREFTGQPEAADDLTLCCVAIPELEQARPSARKPPDAEPIGPADWQCVYEIRERTLSEFNPLPLLLHICMEVPGLRSRSGEVYTLLSELYNNALEHGVLALSSDWKSSPRGFALYYEERQRRLSDTDGHFIRFSLSHESRDPGGRLRVICEDSGAGFDFAEHSARASKTRSIPGSSYAGRGLELLRRMATHFHVHGEGNRVEIVYDWQPGREDDD</sequence>
<dbReference type="InterPro" id="IPR011006">
    <property type="entry name" value="CheY-like_superfamily"/>
</dbReference>
<feature type="domain" description="Response regulatory" evidence="4">
    <location>
        <begin position="24"/>
        <end position="140"/>
    </location>
</feature>
<keyword evidence="3" id="KW-0175">Coiled coil</keyword>
<dbReference type="GO" id="GO:0016791">
    <property type="term" value="F:phosphatase activity"/>
    <property type="evidence" value="ECO:0007669"/>
    <property type="project" value="TreeGrafter"/>
</dbReference>
<dbReference type="GO" id="GO:0000160">
    <property type="term" value="P:phosphorelay signal transduction system"/>
    <property type="evidence" value="ECO:0007669"/>
    <property type="project" value="InterPro"/>
</dbReference>
<dbReference type="InterPro" id="IPR036457">
    <property type="entry name" value="PPM-type-like_dom_sf"/>
</dbReference>
<dbReference type="OrthoDB" id="9811749at2"/>
<name>A0A2S6G794_9GAMM</name>
<dbReference type="PANTHER" id="PTHR43156">
    <property type="entry name" value="STAGE II SPORULATION PROTEIN E-RELATED"/>
    <property type="match status" value="1"/>
</dbReference>
<keyword evidence="8" id="KW-1185">Reference proteome</keyword>
<dbReference type="PANTHER" id="PTHR43156:SF2">
    <property type="entry name" value="STAGE II SPORULATION PROTEIN E"/>
    <property type="match status" value="1"/>
</dbReference>
<evidence type="ECO:0000313" key="7">
    <source>
        <dbReference type="Proteomes" id="UP000239446"/>
    </source>
</evidence>
<dbReference type="InterPro" id="IPR052016">
    <property type="entry name" value="Bact_Sigma-Reg"/>
</dbReference>
<dbReference type="EMBL" id="PTIU01000008">
    <property type="protein sequence ID" value="PPK55033.1"/>
    <property type="molecule type" value="Genomic_DNA"/>
</dbReference>
<dbReference type="InterPro" id="IPR036890">
    <property type="entry name" value="HATPase_C_sf"/>
</dbReference>
<dbReference type="Gene3D" id="3.30.565.10">
    <property type="entry name" value="Histidine kinase-like ATPase, C-terminal domain"/>
    <property type="match status" value="1"/>
</dbReference>
<dbReference type="STRING" id="930118.SAMN05216429_103159"/>